<dbReference type="EMBL" id="KK198766">
    <property type="protein sequence ID" value="KCW45968.1"/>
    <property type="molecule type" value="Genomic_DNA"/>
</dbReference>
<dbReference type="OMA" id="SSCHESA"/>
<gene>
    <name evidence="1" type="ORF">EUGRSUZ_L00142</name>
</gene>
<organism evidence="1">
    <name type="scientific">Eucalyptus grandis</name>
    <name type="common">Flooded gum</name>
    <dbReference type="NCBI Taxonomy" id="71139"/>
    <lineage>
        <taxon>Eukaryota</taxon>
        <taxon>Viridiplantae</taxon>
        <taxon>Streptophyta</taxon>
        <taxon>Embryophyta</taxon>
        <taxon>Tracheophyta</taxon>
        <taxon>Spermatophyta</taxon>
        <taxon>Magnoliopsida</taxon>
        <taxon>eudicotyledons</taxon>
        <taxon>Gunneridae</taxon>
        <taxon>Pentapetalae</taxon>
        <taxon>rosids</taxon>
        <taxon>malvids</taxon>
        <taxon>Myrtales</taxon>
        <taxon>Myrtaceae</taxon>
        <taxon>Myrtoideae</taxon>
        <taxon>Eucalypteae</taxon>
        <taxon>Eucalyptus</taxon>
    </lineage>
</organism>
<dbReference type="Pfam" id="PF12796">
    <property type="entry name" value="Ank_2"/>
    <property type="match status" value="2"/>
</dbReference>
<dbReference type="STRING" id="71139.A0A058ZW12"/>
<protein>
    <submittedName>
        <fullName evidence="1">Uncharacterized protein</fullName>
    </submittedName>
</protein>
<dbReference type="InParanoid" id="A0A058ZW12"/>
<sequence length="210" mass="23809">MTRGLLEKEEKEAGESQLHQAIANDDVDELHHLIVEERELLDRMSKDPFPNTPLHLAAAAGKTQVAMEVATLRPEFARKLNPEGYSPMHLALQHEQYQTVRALMDFDPGLIQVCGRGRITPLHYVAEKVGDEELELLAEFLCACKSSIEDLTSRRETAVHIAVKNRNLKAFKVLFGWLKRVYLTEILDWKDQDGNTVMHIAVSGELQKEV</sequence>
<dbReference type="PANTHER" id="PTHR24128">
    <property type="entry name" value="HOMEOBOX PROTEIN WARIAI"/>
    <property type="match status" value="1"/>
</dbReference>
<dbReference type="AlphaFoldDB" id="A0A058ZW12"/>
<evidence type="ECO:0000313" key="1">
    <source>
        <dbReference type="EMBL" id="KCW45968.1"/>
    </source>
</evidence>
<dbReference type="PANTHER" id="PTHR24128:SF24">
    <property type="entry name" value="ANKYRIN REPEAT PROTEIN"/>
    <property type="match status" value="1"/>
</dbReference>
<proteinExistence type="predicted"/>
<dbReference type="InterPro" id="IPR002110">
    <property type="entry name" value="Ankyrin_rpt"/>
</dbReference>
<name>A0A058ZW12_EUCGR</name>
<reference evidence="1" key="1">
    <citation type="submission" date="2013-07" db="EMBL/GenBank/DDBJ databases">
        <title>The genome of Eucalyptus grandis.</title>
        <authorList>
            <person name="Schmutz J."/>
            <person name="Hayes R."/>
            <person name="Myburg A."/>
            <person name="Tuskan G."/>
            <person name="Grattapaglia D."/>
            <person name="Rokhsar D.S."/>
        </authorList>
    </citation>
    <scope>NUCLEOTIDE SEQUENCE</scope>
    <source>
        <tissue evidence="1">Leaf extractions</tissue>
    </source>
</reference>
<dbReference type="FunCoup" id="A0A058ZW12">
    <property type="interactions" value="95"/>
</dbReference>
<dbReference type="Gramene" id="KCW45968">
    <property type="protein sequence ID" value="KCW45968"/>
    <property type="gene ID" value="EUGRSUZ_L00142"/>
</dbReference>
<dbReference type="SUPFAM" id="SSF48403">
    <property type="entry name" value="Ankyrin repeat"/>
    <property type="match status" value="1"/>
</dbReference>
<dbReference type="Gene3D" id="1.25.40.20">
    <property type="entry name" value="Ankyrin repeat-containing domain"/>
    <property type="match status" value="1"/>
</dbReference>
<dbReference type="SMART" id="SM00248">
    <property type="entry name" value="ANK"/>
    <property type="match status" value="5"/>
</dbReference>
<accession>A0A058ZW12</accession>
<dbReference type="InterPro" id="IPR036770">
    <property type="entry name" value="Ankyrin_rpt-contain_sf"/>
</dbReference>